<dbReference type="InterPro" id="IPR000836">
    <property type="entry name" value="PRTase_dom"/>
</dbReference>
<evidence type="ECO:0000259" key="2">
    <source>
        <dbReference type="Pfam" id="PF00156"/>
    </source>
</evidence>
<evidence type="ECO:0008006" key="6">
    <source>
        <dbReference type="Google" id="ProtNLM"/>
    </source>
</evidence>
<evidence type="ECO:0000313" key="5">
    <source>
        <dbReference type="Proteomes" id="UP000051254"/>
    </source>
</evidence>
<dbReference type="Pfam" id="PF00156">
    <property type="entry name" value="Pribosyltran"/>
    <property type="match status" value="1"/>
</dbReference>
<dbReference type="Pfam" id="PF18912">
    <property type="entry name" value="DZR_2"/>
    <property type="match status" value="1"/>
</dbReference>
<reference evidence="4 5" key="1">
    <citation type="submission" date="2015-05" db="EMBL/GenBank/DDBJ databases">
        <title>Genome sequencing and analysis of members of genus Stenotrophomonas.</title>
        <authorList>
            <person name="Patil P.P."/>
            <person name="Midha S."/>
            <person name="Patil P.B."/>
        </authorList>
    </citation>
    <scope>NUCLEOTIDE SEQUENCE [LARGE SCALE GENOMIC DNA]</scope>
    <source>
        <strain evidence="4 5">DSM 17805</strain>
    </source>
</reference>
<organism evidence="4 5">
    <name type="scientific">Stenotrophomonas koreensis</name>
    <dbReference type="NCBI Taxonomy" id="266128"/>
    <lineage>
        <taxon>Bacteria</taxon>
        <taxon>Pseudomonadati</taxon>
        <taxon>Pseudomonadota</taxon>
        <taxon>Gammaproteobacteria</taxon>
        <taxon>Lysobacterales</taxon>
        <taxon>Lysobacteraceae</taxon>
        <taxon>Stenotrophomonas</taxon>
    </lineage>
</organism>
<gene>
    <name evidence="4" type="ORF">ABB25_09500</name>
</gene>
<accession>A0A0R0BKT7</accession>
<protein>
    <recommendedName>
        <fullName evidence="6">Competence protein ComF</fullName>
    </recommendedName>
</protein>
<dbReference type="SUPFAM" id="SSF53271">
    <property type="entry name" value="PRTase-like"/>
    <property type="match status" value="1"/>
</dbReference>
<dbReference type="CDD" id="cd06223">
    <property type="entry name" value="PRTases_typeI"/>
    <property type="match status" value="1"/>
</dbReference>
<dbReference type="Proteomes" id="UP000051254">
    <property type="component" value="Unassembled WGS sequence"/>
</dbReference>
<dbReference type="PATRIC" id="fig|266128.3.peg.768"/>
<evidence type="ECO:0000313" key="4">
    <source>
        <dbReference type="EMBL" id="KRG57593.1"/>
    </source>
</evidence>
<dbReference type="InterPro" id="IPR029057">
    <property type="entry name" value="PRTase-like"/>
</dbReference>
<evidence type="ECO:0000256" key="1">
    <source>
        <dbReference type="ARBA" id="ARBA00008007"/>
    </source>
</evidence>
<dbReference type="STRING" id="266128.ABB25_09500"/>
<dbReference type="AlphaFoldDB" id="A0A0R0BKT7"/>
<keyword evidence="5" id="KW-1185">Reference proteome</keyword>
<comment type="similarity">
    <text evidence="1">Belongs to the ComF/GntX family.</text>
</comment>
<comment type="caution">
    <text evidence="4">The sequence shown here is derived from an EMBL/GenBank/DDBJ whole genome shotgun (WGS) entry which is preliminary data.</text>
</comment>
<evidence type="ECO:0000259" key="3">
    <source>
        <dbReference type="Pfam" id="PF18912"/>
    </source>
</evidence>
<sequence length="232" mass="24935">MRMTVGIVHSLARWLLPLRCRVCAQRGHQGMDLCPACHAAAQTNLPACPRCALPLPAGEVSVCAACLSAPTALLACHAAWRYGPTLDALVRRYKFEQDLAAGAVLAGLMLQQRPPWLAGQVLVPVPLHRQRLAQRGYDQAHELAAQLAQATGLPSGHLLRRERATAAQSGLDRQQRRKNLRRAFVALPGPLPPSVVLVDDVMTTGATLEAAAQALQRAGVVQVRAWVAARTP</sequence>
<name>A0A0R0BKT7_9GAMM</name>
<dbReference type="RefSeq" id="WP_057666195.1">
    <property type="nucleotide sequence ID" value="NZ_LDJH01000014.1"/>
</dbReference>
<feature type="domain" description="Double zinc ribbon" evidence="3">
    <location>
        <begin position="12"/>
        <end position="67"/>
    </location>
</feature>
<dbReference type="EMBL" id="LDJH01000014">
    <property type="protein sequence ID" value="KRG57593.1"/>
    <property type="molecule type" value="Genomic_DNA"/>
</dbReference>
<dbReference type="PANTHER" id="PTHR47505">
    <property type="entry name" value="DNA UTILIZATION PROTEIN YHGH"/>
    <property type="match status" value="1"/>
</dbReference>
<dbReference type="PANTHER" id="PTHR47505:SF1">
    <property type="entry name" value="DNA UTILIZATION PROTEIN YHGH"/>
    <property type="match status" value="1"/>
</dbReference>
<dbReference type="InterPro" id="IPR044005">
    <property type="entry name" value="DZR_2"/>
</dbReference>
<dbReference type="Gene3D" id="3.40.50.2020">
    <property type="match status" value="1"/>
</dbReference>
<feature type="domain" description="Phosphoribosyltransferase" evidence="2">
    <location>
        <begin position="185"/>
        <end position="229"/>
    </location>
</feature>
<proteinExistence type="inferred from homology"/>
<dbReference type="InterPro" id="IPR051910">
    <property type="entry name" value="ComF/GntX_DNA_util-trans"/>
</dbReference>